<sequence>MRPHFAACVLLCIDRRGFLALFICDQRRHDRAFRRPSFLNRRFFCRYCYETWLEIWSPTCAPFAFWVLALCSSFRLSIAKVSLRLRFCVTKKVLTLGSLKTPDSTALL</sequence>
<dbReference type="EMBL" id="AZBU02000001">
    <property type="protein sequence ID" value="TMS37231.1"/>
    <property type="molecule type" value="Genomic_DNA"/>
</dbReference>
<evidence type="ECO:0000313" key="3">
    <source>
        <dbReference type="Proteomes" id="UP000298663"/>
    </source>
</evidence>
<proteinExistence type="predicted"/>
<dbReference type="Proteomes" id="UP000298663">
    <property type="component" value="Chromosome X"/>
</dbReference>
<accession>A0A4U8UV76</accession>
<name>A0A4U8UV76_STECR</name>
<feature type="signal peptide" evidence="1">
    <location>
        <begin position="1"/>
        <end position="20"/>
    </location>
</feature>
<comment type="caution">
    <text evidence="2">The sequence shown here is derived from an EMBL/GenBank/DDBJ whole genome shotgun (WGS) entry which is preliminary data.</text>
</comment>
<evidence type="ECO:0000256" key="1">
    <source>
        <dbReference type="SAM" id="SignalP"/>
    </source>
</evidence>
<protein>
    <recommendedName>
        <fullName evidence="4">Secreted protein</fullName>
    </recommendedName>
</protein>
<dbReference type="EMBL" id="CM016762">
    <property type="protein sequence ID" value="TMS37231.1"/>
    <property type="molecule type" value="Genomic_DNA"/>
</dbReference>
<keyword evidence="1" id="KW-0732">Signal</keyword>
<evidence type="ECO:0000313" key="2">
    <source>
        <dbReference type="EMBL" id="TMS37231.1"/>
    </source>
</evidence>
<feature type="chain" id="PRO_5020570115" description="Secreted protein" evidence="1">
    <location>
        <begin position="21"/>
        <end position="108"/>
    </location>
</feature>
<keyword evidence="3" id="KW-1185">Reference proteome</keyword>
<reference evidence="2 3" key="2">
    <citation type="journal article" date="2019" name="G3 (Bethesda)">
        <title>Hybrid Assembly of the Genome of the Entomopathogenic Nematode Steinernema carpocapsae Identifies the X-Chromosome.</title>
        <authorList>
            <person name="Serra L."/>
            <person name="Macchietto M."/>
            <person name="Macias-Munoz A."/>
            <person name="McGill C.J."/>
            <person name="Rodriguez I.M."/>
            <person name="Rodriguez B."/>
            <person name="Murad R."/>
            <person name="Mortazavi A."/>
        </authorList>
    </citation>
    <scope>NUCLEOTIDE SEQUENCE [LARGE SCALE GENOMIC DNA]</scope>
    <source>
        <strain evidence="2 3">ALL</strain>
    </source>
</reference>
<dbReference type="OrthoDB" id="196103at2759"/>
<gene>
    <name evidence="2" type="ORF">L596_004206</name>
</gene>
<evidence type="ECO:0008006" key="4">
    <source>
        <dbReference type="Google" id="ProtNLM"/>
    </source>
</evidence>
<reference evidence="2 3" key="1">
    <citation type="journal article" date="2015" name="Genome Biol.">
        <title>Comparative genomics of Steinernema reveals deeply conserved gene regulatory networks.</title>
        <authorList>
            <person name="Dillman A.R."/>
            <person name="Macchietto M."/>
            <person name="Porter C.F."/>
            <person name="Rogers A."/>
            <person name="Williams B."/>
            <person name="Antoshechkin I."/>
            <person name="Lee M.M."/>
            <person name="Goodwin Z."/>
            <person name="Lu X."/>
            <person name="Lewis E.E."/>
            <person name="Goodrich-Blair H."/>
            <person name="Stock S.P."/>
            <person name="Adams B.J."/>
            <person name="Sternberg P.W."/>
            <person name="Mortazavi A."/>
        </authorList>
    </citation>
    <scope>NUCLEOTIDE SEQUENCE [LARGE SCALE GENOMIC DNA]</scope>
    <source>
        <strain evidence="2 3">ALL</strain>
    </source>
</reference>
<dbReference type="AlphaFoldDB" id="A0A4U8UV76"/>
<organism evidence="2 3">
    <name type="scientific">Steinernema carpocapsae</name>
    <name type="common">Entomopathogenic nematode</name>
    <dbReference type="NCBI Taxonomy" id="34508"/>
    <lineage>
        <taxon>Eukaryota</taxon>
        <taxon>Metazoa</taxon>
        <taxon>Ecdysozoa</taxon>
        <taxon>Nematoda</taxon>
        <taxon>Chromadorea</taxon>
        <taxon>Rhabditida</taxon>
        <taxon>Tylenchina</taxon>
        <taxon>Panagrolaimomorpha</taxon>
        <taxon>Strongyloidoidea</taxon>
        <taxon>Steinernematidae</taxon>
        <taxon>Steinernema</taxon>
    </lineage>
</organism>